<feature type="transmembrane region" description="Helical" evidence="5">
    <location>
        <begin position="29"/>
        <end position="52"/>
    </location>
</feature>
<evidence type="ECO:0000313" key="7">
    <source>
        <dbReference type="Proteomes" id="UP000229498"/>
    </source>
</evidence>
<evidence type="ECO:0000256" key="2">
    <source>
        <dbReference type="ARBA" id="ARBA00022692"/>
    </source>
</evidence>
<organism evidence="6 7">
    <name type="scientific">Minwuia thermotolerans</name>
    <dbReference type="NCBI Taxonomy" id="2056226"/>
    <lineage>
        <taxon>Bacteria</taxon>
        <taxon>Pseudomonadati</taxon>
        <taxon>Pseudomonadota</taxon>
        <taxon>Alphaproteobacteria</taxon>
        <taxon>Minwuiales</taxon>
        <taxon>Minwuiaceae</taxon>
        <taxon>Minwuia</taxon>
    </lineage>
</organism>
<name>A0A2M9G4E3_9PROT</name>
<keyword evidence="7" id="KW-1185">Reference proteome</keyword>
<evidence type="ECO:0000313" key="6">
    <source>
        <dbReference type="EMBL" id="PJK30564.1"/>
    </source>
</evidence>
<feature type="transmembrane region" description="Helical" evidence="5">
    <location>
        <begin position="72"/>
        <end position="95"/>
    </location>
</feature>
<evidence type="ECO:0000256" key="1">
    <source>
        <dbReference type="ARBA" id="ARBA00004141"/>
    </source>
</evidence>
<reference evidence="6 7" key="1">
    <citation type="submission" date="2017-11" db="EMBL/GenBank/DDBJ databases">
        <title>Draft genome sequence of Rhizobiales bacterium SY3-13.</title>
        <authorList>
            <person name="Sun C."/>
        </authorList>
    </citation>
    <scope>NUCLEOTIDE SEQUENCE [LARGE SCALE GENOMIC DNA]</scope>
    <source>
        <strain evidence="6 7">SY3-13</strain>
    </source>
</reference>
<accession>A0A2M9G4E3</accession>
<keyword evidence="4 5" id="KW-0472">Membrane</keyword>
<comment type="caution">
    <text evidence="6">The sequence shown here is derived from an EMBL/GenBank/DDBJ whole genome shotgun (WGS) entry which is preliminary data.</text>
</comment>
<sequence length="243" mass="26287">MIGAVVNGAARGFQQLASDPKLRKVLWKALGLSLIAVAVTAAAAWFAIDYILVYYVGSISSWALNLIEGTAVLGLLAVMWILFPAIVTGICGVFLDDVVTAVEARHYPGDPPGQEPPLWPSIWRAVKFTVLVLSINILIMPFYLIGLLIPPILIVIFLVNGWLLGREYFELAAFHHLNDDEVVAVRRRNGTPVLLGGIAIAVGFTVPFLNLIVPVVGAAMMVHIFKDLGRRGRLRAPSGGGRD</sequence>
<dbReference type="Proteomes" id="UP000229498">
    <property type="component" value="Unassembled WGS sequence"/>
</dbReference>
<dbReference type="RefSeq" id="WP_109792664.1">
    <property type="nucleotide sequence ID" value="NZ_PHIG01000025.1"/>
</dbReference>
<evidence type="ECO:0000256" key="5">
    <source>
        <dbReference type="SAM" id="Phobius"/>
    </source>
</evidence>
<comment type="subcellular location">
    <subcellularLocation>
        <location evidence="1">Membrane</location>
        <topology evidence="1">Multi-pass membrane protein</topology>
    </subcellularLocation>
</comment>
<protein>
    <recommendedName>
        <fullName evidence="8">Cysteine biosynthesis protein CysZ</fullName>
    </recommendedName>
</protein>
<feature type="transmembrane region" description="Helical" evidence="5">
    <location>
        <begin position="130"/>
        <end position="159"/>
    </location>
</feature>
<keyword evidence="3 5" id="KW-1133">Transmembrane helix</keyword>
<evidence type="ECO:0008006" key="8">
    <source>
        <dbReference type="Google" id="ProtNLM"/>
    </source>
</evidence>
<feature type="transmembrane region" description="Helical" evidence="5">
    <location>
        <begin position="198"/>
        <end position="225"/>
    </location>
</feature>
<evidence type="ECO:0000256" key="3">
    <source>
        <dbReference type="ARBA" id="ARBA00022989"/>
    </source>
</evidence>
<dbReference type="EMBL" id="PHIG01000025">
    <property type="protein sequence ID" value="PJK30564.1"/>
    <property type="molecule type" value="Genomic_DNA"/>
</dbReference>
<proteinExistence type="predicted"/>
<keyword evidence="2 5" id="KW-0812">Transmembrane</keyword>
<dbReference type="InterPro" id="IPR059112">
    <property type="entry name" value="CysZ/EI24"/>
</dbReference>
<dbReference type="Pfam" id="PF07264">
    <property type="entry name" value="EI24"/>
    <property type="match status" value="1"/>
</dbReference>
<evidence type="ECO:0000256" key="4">
    <source>
        <dbReference type="ARBA" id="ARBA00023136"/>
    </source>
</evidence>
<dbReference type="AlphaFoldDB" id="A0A2M9G4E3"/>
<dbReference type="OrthoDB" id="5421146at2"/>
<gene>
    <name evidence="6" type="ORF">CVT23_06370</name>
</gene>